<dbReference type="EMBL" id="LC371242">
    <property type="protein sequence ID" value="BBC78181.1"/>
    <property type="molecule type" value="Genomic_DNA"/>
</dbReference>
<protein>
    <submittedName>
        <fullName evidence="1">Uncharacterized protein</fullName>
    </submittedName>
</protein>
<organism evidence="1 2">
    <name type="scientific">Escherichia phage EcS1</name>
    <dbReference type="NCBI Taxonomy" id="2083276"/>
    <lineage>
        <taxon>Viruses</taxon>
        <taxon>Duplodnaviria</taxon>
        <taxon>Heunggongvirae</taxon>
        <taxon>Uroviricota</taxon>
        <taxon>Caudoviricetes</taxon>
        <taxon>Pantevenvirales</taxon>
        <taxon>Straboviridae</taxon>
        <taxon>Tevenvirinae</taxon>
        <taxon>Kagamiyamavirus</taxon>
        <taxon>Kagamiyamavirus ecs1</taxon>
    </lineage>
</organism>
<accession>A0A2Z5ZCL1</accession>
<dbReference type="GeneID" id="65108320"/>
<evidence type="ECO:0000313" key="1">
    <source>
        <dbReference type="EMBL" id="BBC78181.1"/>
    </source>
</evidence>
<evidence type="ECO:0000313" key="2">
    <source>
        <dbReference type="Proteomes" id="UP000250157"/>
    </source>
</evidence>
<dbReference type="KEGG" id="vg:65108320"/>
<name>A0A2Z5ZCL1_9CAUD</name>
<dbReference type="RefSeq" id="YP_010090828.1">
    <property type="nucleotide sequence ID" value="NC_055721.1"/>
</dbReference>
<proteinExistence type="predicted"/>
<reference evidence="1 2" key="1">
    <citation type="submission" date="2018-02" db="EMBL/GenBank/DDBJ databases">
        <title>Full genome sequencing of a novel polyvalent bacteriophage as one of T4-Family member.</title>
        <authorList>
            <person name="Kawasaki T."/>
            <person name="Saad A.M."/>
            <person name="Yamada T."/>
        </authorList>
    </citation>
    <scope>NUCLEOTIDE SEQUENCE [LARGE SCALE GENOMIC DNA]</scope>
    <source>
        <strain evidence="1 2">EcS1</strain>
    </source>
</reference>
<dbReference type="Proteomes" id="UP000250157">
    <property type="component" value="Segment"/>
</dbReference>
<sequence length="112" mass="12985">MKTSFLKAMNALGMTISEYIDFMTASKQTDQKVFFKILHSIDVLDYKMYRFMSGPFKGQRFLCTSPDVSLMNKHPHFSVVFLGGKLDGLRTSSLITYDQRIICMEPTWRKLL</sequence>
<keyword evidence="2" id="KW-1185">Reference proteome</keyword>